<evidence type="ECO:0000313" key="13">
    <source>
        <dbReference type="EMBL" id="BCB27393.1"/>
    </source>
</evidence>
<keyword evidence="9" id="KW-0067">ATP-binding</keyword>
<dbReference type="SMART" id="SM00387">
    <property type="entry name" value="HATPase_c"/>
    <property type="match status" value="1"/>
</dbReference>
<dbReference type="PRINTS" id="PR00344">
    <property type="entry name" value="BCTRLSENSOR"/>
</dbReference>
<dbReference type="Pfam" id="PF02518">
    <property type="entry name" value="HATPase_c"/>
    <property type="match status" value="1"/>
</dbReference>
<dbReference type="InterPro" id="IPR003660">
    <property type="entry name" value="HAMP_dom"/>
</dbReference>
<dbReference type="InterPro" id="IPR005467">
    <property type="entry name" value="His_kinase_dom"/>
</dbReference>
<dbReference type="Gene3D" id="6.10.340.10">
    <property type="match status" value="1"/>
</dbReference>
<keyword evidence="14" id="KW-1185">Reference proteome</keyword>
<dbReference type="KEGG" id="slac:SKTS_22790"/>
<dbReference type="CDD" id="cd00075">
    <property type="entry name" value="HATPase"/>
    <property type="match status" value="1"/>
</dbReference>
<dbReference type="PROSITE" id="PS50109">
    <property type="entry name" value="HIS_KIN"/>
    <property type="match status" value="1"/>
</dbReference>
<dbReference type="SMART" id="SM00388">
    <property type="entry name" value="HisKA"/>
    <property type="match status" value="1"/>
</dbReference>
<dbReference type="Pfam" id="PF00512">
    <property type="entry name" value="HisKA"/>
    <property type="match status" value="1"/>
</dbReference>
<keyword evidence="6" id="KW-0808">Transferase</keyword>
<dbReference type="InterPro" id="IPR003661">
    <property type="entry name" value="HisK_dim/P_dom"/>
</dbReference>
<dbReference type="Proteomes" id="UP000502260">
    <property type="component" value="Chromosome"/>
</dbReference>
<dbReference type="CDD" id="cd06225">
    <property type="entry name" value="HAMP"/>
    <property type="match status" value="1"/>
</dbReference>
<dbReference type="CDD" id="cd00082">
    <property type="entry name" value="HisKA"/>
    <property type="match status" value="1"/>
</dbReference>
<evidence type="ECO:0000256" key="4">
    <source>
        <dbReference type="ARBA" id="ARBA00022475"/>
    </source>
</evidence>
<dbReference type="RefSeq" id="WP_173064911.1">
    <property type="nucleotide sequence ID" value="NZ_AP022853.1"/>
</dbReference>
<dbReference type="SMART" id="SM00304">
    <property type="entry name" value="HAMP"/>
    <property type="match status" value="1"/>
</dbReference>
<reference evidence="14" key="1">
    <citation type="submission" date="2020-03" db="EMBL/GenBank/DDBJ databases">
        <title>Complete genome sequence of sulfur-oxidizing bacterium skT11.</title>
        <authorList>
            <person name="Kanda M."/>
            <person name="Kojima H."/>
            <person name="Fukui M."/>
        </authorList>
    </citation>
    <scope>NUCLEOTIDE SEQUENCE [LARGE SCALE GENOMIC DNA]</scope>
    <source>
        <strain evidence="14">skT11</strain>
    </source>
</reference>
<sequence>MKALHPAHAPDPALARTKAVALPEWLAGLRHSLLASMFVALTLSIALMSAALFLGIDHFVSQKFDELRKQRTAYASVQAKAVVERQLAQLAGLATLLADDAELRNSTYYHLFLDGEKEHPQAAVRRIADSFRLESVGLWNNSAKLVAATGSVQSAPPAQRGVAVGWVGQTLWLVTSAPLLREGQVYAVLQLARPLQPFLDAAFPPGSEVTVRAAAGGAGAERMRVELPTRNGKKLWLEIAVQDSVGPALSQVKRLLGWIMAVFGLLLTFALAAFLGWQLKPLRALTQAVSAVGRGEFGARLQSHGRNEIARLVNAFNVMSDDLARLRDLERRMRHQERLSDIGRMAARVAHDINNPLTVIRNVARLMEKQPAEQPAQIREDSRLIAHHSERCMRTVEMLLDYGRPVRLKSARHDLNELLAEIASRWRKAWPDTALSVTPAAAPIMVETDAYQLEQMLANLLDNARQAAPAGPVAVNLAADDRWARITITDSGPGFPPEALERLYEPFFTTKPGGNGLGLGSALAIAQAHGGDISILPGAPGRVEVNLPLAGDHVQRPGR</sequence>
<proteinExistence type="predicted"/>
<dbReference type="InterPro" id="IPR036097">
    <property type="entry name" value="HisK_dim/P_sf"/>
</dbReference>
<feature type="transmembrane region" description="Helical" evidence="10">
    <location>
        <begin position="33"/>
        <end position="60"/>
    </location>
</feature>
<evidence type="ECO:0000256" key="3">
    <source>
        <dbReference type="ARBA" id="ARBA00012438"/>
    </source>
</evidence>
<dbReference type="Gene3D" id="3.30.565.10">
    <property type="entry name" value="Histidine kinase-like ATPase, C-terminal domain"/>
    <property type="match status" value="1"/>
</dbReference>
<dbReference type="GO" id="GO:0005886">
    <property type="term" value="C:plasma membrane"/>
    <property type="evidence" value="ECO:0007669"/>
    <property type="project" value="UniProtKB-SubCell"/>
</dbReference>
<dbReference type="PANTHER" id="PTHR44936:SF10">
    <property type="entry name" value="SENSOR PROTEIN RSTB"/>
    <property type="match status" value="1"/>
</dbReference>
<dbReference type="GO" id="GO:0000155">
    <property type="term" value="F:phosphorelay sensor kinase activity"/>
    <property type="evidence" value="ECO:0007669"/>
    <property type="project" value="InterPro"/>
</dbReference>
<keyword evidence="5" id="KW-0597">Phosphoprotein</keyword>
<evidence type="ECO:0000256" key="9">
    <source>
        <dbReference type="ARBA" id="ARBA00022840"/>
    </source>
</evidence>
<evidence type="ECO:0000256" key="7">
    <source>
        <dbReference type="ARBA" id="ARBA00022741"/>
    </source>
</evidence>
<feature type="transmembrane region" description="Helical" evidence="10">
    <location>
        <begin position="255"/>
        <end position="277"/>
    </location>
</feature>
<dbReference type="EMBL" id="AP022853">
    <property type="protein sequence ID" value="BCB27393.1"/>
    <property type="molecule type" value="Genomic_DNA"/>
</dbReference>
<gene>
    <name evidence="13" type="ORF">SKTS_22790</name>
</gene>
<protein>
    <recommendedName>
        <fullName evidence="3">histidine kinase</fullName>
        <ecNumber evidence="3">2.7.13.3</ecNumber>
    </recommendedName>
</protein>
<keyword evidence="7" id="KW-0547">Nucleotide-binding</keyword>
<comment type="catalytic activity">
    <reaction evidence="1">
        <text>ATP + protein L-histidine = ADP + protein N-phospho-L-histidine.</text>
        <dbReference type="EC" id="2.7.13.3"/>
    </reaction>
</comment>
<keyword evidence="10" id="KW-1133">Transmembrane helix</keyword>
<accession>A0A6F8VC25</accession>
<keyword evidence="4" id="KW-1003">Cell membrane</keyword>
<dbReference type="PROSITE" id="PS50885">
    <property type="entry name" value="HAMP"/>
    <property type="match status" value="1"/>
</dbReference>
<name>A0A6F8VC25_9PROT</name>
<dbReference type="InterPro" id="IPR050980">
    <property type="entry name" value="2C_sensor_his_kinase"/>
</dbReference>
<evidence type="ECO:0000256" key="8">
    <source>
        <dbReference type="ARBA" id="ARBA00022777"/>
    </source>
</evidence>
<dbReference type="SUPFAM" id="SSF158472">
    <property type="entry name" value="HAMP domain-like"/>
    <property type="match status" value="1"/>
</dbReference>
<feature type="domain" description="HAMP" evidence="12">
    <location>
        <begin position="276"/>
        <end position="328"/>
    </location>
</feature>
<evidence type="ECO:0000256" key="5">
    <source>
        <dbReference type="ARBA" id="ARBA00022553"/>
    </source>
</evidence>
<evidence type="ECO:0000259" key="11">
    <source>
        <dbReference type="PROSITE" id="PS50109"/>
    </source>
</evidence>
<dbReference type="EC" id="2.7.13.3" evidence="3"/>
<evidence type="ECO:0000256" key="6">
    <source>
        <dbReference type="ARBA" id="ARBA00022679"/>
    </source>
</evidence>
<comment type="subcellular location">
    <subcellularLocation>
        <location evidence="2">Cell membrane</location>
        <topology evidence="2">Multi-pass membrane protein</topology>
    </subcellularLocation>
</comment>
<dbReference type="PANTHER" id="PTHR44936">
    <property type="entry name" value="SENSOR PROTEIN CREC"/>
    <property type="match status" value="1"/>
</dbReference>
<dbReference type="SUPFAM" id="SSF47384">
    <property type="entry name" value="Homodimeric domain of signal transducing histidine kinase"/>
    <property type="match status" value="1"/>
</dbReference>
<keyword evidence="10" id="KW-0812">Transmembrane</keyword>
<evidence type="ECO:0000256" key="2">
    <source>
        <dbReference type="ARBA" id="ARBA00004651"/>
    </source>
</evidence>
<evidence type="ECO:0000256" key="10">
    <source>
        <dbReference type="SAM" id="Phobius"/>
    </source>
</evidence>
<dbReference type="InterPro" id="IPR004358">
    <property type="entry name" value="Sig_transdc_His_kin-like_C"/>
</dbReference>
<feature type="domain" description="Histidine kinase" evidence="11">
    <location>
        <begin position="348"/>
        <end position="551"/>
    </location>
</feature>
<dbReference type="InterPro" id="IPR036890">
    <property type="entry name" value="HATPase_C_sf"/>
</dbReference>
<keyword evidence="10" id="KW-0472">Membrane</keyword>
<dbReference type="AlphaFoldDB" id="A0A6F8VC25"/>
<organism evidence="13 14">
    <name type="scientific">Sulfurimicrobium lacus</name>
    <dbReference type="NCBI Taxonomy" id="2715678"/>
    <lineage>
        <taxon>Bacteria</taxon>
        <taxon>Pseudomonadati</taxon>
        <taxon>Pseudomonadota</taxon>
        <taxon>Betaproteobacteria</taxon>
        <taxon>Nitrosomonadales</taxon>
        <taxon>Sulfuricellaceae</taxon>
        <taxon>Sulfurimicrobium</taxon>
    </lineage>
</organism>
<evidence type="ECO:0000256" key="1">
    <source>
        <dbReference type="ARBA" id="ARBA00000085"/>
    </source>
</evidence>
<evidence type="ECO:0000259" key="12">
    <source>
        <dbReference type="PROSITE" id="PS50885"/>
    </source>
</evidence>
<dbReference type="Pfam" id="PF00672">
    <property type="entry name" value="HAMP"/>
    <property type="match status" value="1"/>
</dbReference>
<dbReference type="InterPro" id="IPR003594">
    <property type="entry name" value="HATPase_dom"/>
</dbReference>
<dbReference type="GO" id="GO:0005524">
    <property type="term" value="F:ATP binding"/>
    <property type="evidence" value="ECO:0007669"/>
    <property type="project" value="UniProtKB-KW"/>
</dbReference>
<dbReference type="Gene3D" id="1.10.287.130">
    <property type="match status" value="1"/>
</dbReference>
<dbReference type="SUPFAM" id="SSF55874">
    <property type="entry name" value="ATPase domain of HSP90 chaperone/DNA topoisomerase II/histidine kinase"/>
    <property type="match status" value="1"/>
</dbReference>
<evidence type="ECO:0000313" key="14">
    <source>
        <dbReference type="Proteomes" id="UP000502260"/>
    </source>
</evidence>
<keyword evidence="8" id="KW-0418">Kinase</keyword>